<dbReference type="SUPFAM" id="SSF55486">
    <property type="entry name" value="Metalloproteases ('zincins'), catalytic domain"/>
    <property type="match status" value="1"/>
</dbReference>
<name>A0A131Z193_RHIAP</name>
<keyword evidence="3 5" id="KW-0862">Zinc</keyword>
<evidence type="ECO:0000256" key="6">
    <source>
        <dbReference type="SAM" id="SignalP"/>
    </source>
</evidence>
<dbReference type="InterPro" id="IPR001590">
    <property type="entry name" value="Peptidase_M12B"/>
</dbReference>
<keyword evidence="6" id="KW-0732">Signal</keyword>
<dbReference type="GO" id="GO:0046872">
    <property type="term" value="F:metal ion binding"/>
    <property type="evidence" value="ECO:0007669"/>
    <property type="project" value="UniProtKB-KW"/>
</dbReference>
<feature type="active site" evidence="5">
    <location>
        <position position="192"/>
    </location>
</feature>
<evidence type="ECO:0000256" key="1">
    <source>
        <dbReference type="ARBA" id="ARBA00022670"/>
    </source>
</evidence>
<sequence>MSKTLLRLLRWSAIFAFCEASSKTVVSKSVFSKASLYHWAPYFIIDLNVIMDSILAGRLKQEGRTPGDHMKELINRVNKLLGQLVPPGSINLTKLVVNSATEDSQYFELWNDGRVKSEKTLRSFIRFINMYTQYWDADFVLLITGRSMTKDNDPTQSVEGIKWGKGVCGSMTAALVSDTGDDYRTALTITHELSHALGAHHDGEDTTMSCKNIGKSIMSSSVSGIGATYSMCSIKDIYTFLKSDQATCLFEKPSRGPAVDPEVENRRKRKCEELKKEDEYYYVRKGCNFCKYSCLFVSSTRHSATRETWLREEDGTPCNASHPEQKCKGGYCLQEEIPISEDIVEKLGF</sequence>
<keyword evidence="1" id="KW-0645">Protease</keyword>
<dbReference type="EMBL" id="GEDV01003374">
    <property type="protein sequence ID" value="JAP85183.1"/>
    <property type="molecule type" value="Transcribed_RNA"/>
</dbReference>
<evidence type="ECO:0000313" key="8">
    <source>
        <dbReference type="EMBL" id="JAP85183.1"/>
    </source>
</evidence>
<dbReference type="PANTHER" id="PTHR11905">
    <property type="entry name" value="ADAM A DISINTEGRIN AND METALLOPROTEASE DOMAIN"/>
    <property type="match status" value="1"/>
</dbReference>
<evidence type="ECO:0000256" key="5">
    <source>
        <dbReference type="PROSITE-ProRule" id="PRU00276"/>
    </source>
</evidence>
<reference evidence="8" key="1">
    <citation type="journal article" date="2016" name="Ticks Tick Borne Dis.">
        <title>De novo assembly and annotation of the salivary gland transcriptome of Rhipicephalus appendiculatus male and female ticks during blood feeding.</title>
        <authorList>
            <person name="de Castro M.H."/>
            <person name="de Klerk D."/>
            <person name="Pienaar R."/>
            <person name="Latif A.A."/>
            <person name="Rees D.J."/>
            <person name="Mans B.J."/>
        </authorList>
    </citation>
    <scope>NUCLEOTIDE SEQUENCE</scope>
    <source>
        <tissue evidence="8">Salivary glands</tissue>
    </source>
</reference>
<feature type="binding site" evidence="5">
    <location>
        <position position="195"/>
    </location>
    <ligand>
        <name>Zn(2+)</name>
        <dbReference type="ChEBI" id="CHEBI:29105"/>
        <note>catalytic</note>
    </ligand>
</feature>
<feature type="disulfide bond" evidence="5">
    <location>
        <begin position="168"/>
        <end position="248"/>
    </location>
</feature>
<feature type="binding site" evidence="5">
    <location>
        <position position="191"/>
    </location>
    <ligand>
        <name>Zn(2+)</name>
        <dbReference type="ChEBI" id="CHEBI:29105"/>
        <note>catalytic</note>
    </ligand>
</feature>
<dbReference type="PANTHER" id="PTHR11905:SF159">
    <property type="entry name" value="ADAM METALLOPROTEASE"/>
    <property type="match status" value="1"/>
</dbReference>
<evidence type="ECO:0000256" key="4">
    <source>
        <dbReference type="ARBA" id="ARBA00023049"/>
    </source>
</evidence>
<keyword evidence="2" id="KW-0378">Hydrolase</keyword>
<dbReference type="GO" id="GO:0004222">
    <property type="term" value="F:metalloendopeptidase activity"/>
    <property type="evidence" value="ECO:0007669"/>
    <property type="project" value="InterPro"/>
</dbReference>
<dbReference type="AlphaFoldDB" id="A0A131Z193"/>
<evidence type="ECO:0000256" key="2">
    <source>
        <dbReference type="ARBA" id="ARBA00022801"/>
    </source>
</evidence>
<keyword evidence="4" id="KW-0482">Metalloprotease</keyword>
<dbReference type="Gene3D" id="3.40.390.10">
    <property type="entry name" value="Collagenase (Catalytic Domain)"/>
    <property type="match status" value="1"/>
</dbReference>
<feature type="domain" description="Peptidase M12B" evidence="7">
    <location>
        <begin position="43"/>
        <end position="253"/>
    </location>
</feature>
<dbReference type="InterPro" id="IPR024079">
    <property type="entry name" value="MetalloPept_cat_dom_sf"/>
</dbReference>
<organism evidence="8">
    <name type="scientific">Rhipicephalus appendiculatus</name>
    <name type="common">Brown ear tick</name>
    <dbReference type="NCBI Taxonomy" id="34631"/>
    <lineage>
        <taxon>Eukaryota</taxon>
        <taxon>Metazoa</taxon>
        <taxon>Ecdysozoa</taxon>
        <taxon>Arthropoda</taxon>
        <taxon>Chelicerata</taxon>
        <taxon>Arachnida</taxon>
        <taxon>Acari</taxon>
        <taxon>Parasitiformes</taxon>
        <taxon>Ixodida</taxon>
        <taxon>Ixodoidea</taxon>
        <taxon>Ixodidae</taxon>
        <taxon>Rhipicephalinae</taxon>
        <taxon>Rhipicephalus</taxon>
        <taxon>Rhipicephalus</taxon>
    </lineage>
</organism>
<feature type="chain" id="PRO_5007286397" evidence="6">
    <location>
        <begin position="21"/>
        <end position="349"/>
    </location>
</feature>
<protein>
    <submittedName>
        <fullName evidence="8">Reprolysin</fullName>
    </submittedName>
</protein>
<evidence type="ECO:0000256" key="3">
    <source>
        <dbReference type="ARBA" id="ARBA00022833"/>
    </source>
</evidence>
<dbReference type="PROSITE" id="PS50215">
    <property type="entry name" value="ADAM_MEPRO"/>
    <property type="match status" value="1"/>
</dbReference>
<accession>A0A131Z193</accession>
<keyword evidence="5" id="KW-0479">Metal-binding</keyword>
<feature type="signal peptide" evidence="6">
    <location>
        <begin position="1"/>
        <end position="20"/>
    </location>
</feature>
<evidence type="ECO:0000259" key="7">
    <source>
        <dbReference type="PROSITE" id="PS50215"/>
    </source>
</evidence>
<proteinExistence type="predicted"/>
<dbReference type="GO" id="GO:0006508">
    <property type="term" value="P:proteolysis"/>
    <property type="evidence" value="ECO:0007669"/>
    <property type="project" value="UniProtKB-KW"/>
</dbReference>
<feature type="binding site" evidence="5">
    <location>
        <position position="201"/>
    </location>
    <ligand>
        <name>Zn(2+)</name>
        <dbReference type="ChEBI" id="CHEBI:29105"/>
        <note>catalytic</note>
    </ligand>
</feature>
<comment type="caution">
    <text evidence="5">Lacks conserved residue(s) required for the propagation of feature annotation.</text>
</comment>
<dbReference type="Pfam" id="PF01421">
    <property type="entry name" value="Reprolysin"/>
    <property type="match status" value="1"/>
</dbReference>
<keyword evidence="5" id="KW-1015">Disulfide bond</keyword>